<sequence length="765" mass="85354">MGEPLSFEGALASRLDLFKPSLLRVRDFLEKKTLEHNGGVQTPIIDNRGGYTDANTGDVCSSVAMSNMECVNNYTAFGSSVVDVVDFLMHYHIDLRGVRVSKHGKRNLLVLPDVTYAINSSATPTGALSYQPRERTRVQNDSGPSGISSSRRPRVCNYGQRRNPSDPPNYHTPAVTTSGTPSDTSGGRRDSTGAFSYQPQKCIRGSIFIQNNSGPSGISSSRTPRVCNNGRSRKPSSPPNYPTLAATTSGIPSDTATGHVDSIERIKDGFRSARPKYHHCCMAGGCPYDATQSFDNALAIKPQSFIVHLYELFTYAHTEMTSKGVKQGLDRPFSGFKHGGVSLHQLVSELDVICEQLTLDPYFSIVLQGVQSGQKPDFNIHDGFLFKGNQLCIPDTSLRLKIIKELHGEGHVGRDHTLQWVQASYFWPTMRKEMDRYVKRCHICQVSKGTTTNAGLYMPFPVPVQPWVDISMDFVLGLPRTQRGNDSIFVVVDHFSKMVHFIPCKKTTDAVNVAQLFFRDVYCLHGLPSFIVFYQDTRFLSHFSRSLWKMVNTQLNFSSAYHPQTDGQTEVVNRSLGNLLRCLVGDHVKAWDQKLCQAKFAHNHAVNRSTGFNPFQVVYSAQPRRPLDLMSLLVSGSVPKKVQDFVEGLREVHKVVRATWFELTPIGEYNKLSAKKIGPLEIVKKINSNAYHLKLPSHIRCSDVFNMKHLLPYHGDSSDDDHVVNSRANFVYLGGNDAGPSIKEQAILFLEAQDRVKKGPFFKRA</sequence>
<dbReference type="Pfam" id="PF24626">
    <property type="entry name" value="SH3_Tf2-1"/>
    <property type="match status" value="1"/>
</dbReference>
<evidence type="ECO:0000256" key="1">
    <source>
        <dbReference type="SAM" id="MobiDB-lite"/>
    </source>
</evidence>
<feature type="region of interest" description="Disordered" evidence="1">
    <location>
        <begin position="123"/>
        <end position="195"/>
    </location>
</feature>
<keyword evidence="4" id="KW-1185">Reference proteome</keyword>
<name>A0ABQ4WUH3_9ASTR</name>
<feature type="domain" description="Integrase catalytic" evidence="2">
    <location>
        <begin position="462"/>
        <end position="622"/>
    </location>
</feature>
<organism evidence="3 4">
    <name type="scientific">Tanacetum coccineum</name>
    <dbReference type="NCBI Taxonomy" id="301880"/>
    <lineage>
        <taxon>Eukaryota</taxon>
        <taxon>Viridiplantae</taxon>
        <taxon>Streptophyta</taxon>
        <taxon>Embryophyta</taxon>
        <taxon>Tracheophyta</taxon>
        <taxon>Spermatophyta</taxon>
        <taxon>Magnoliopsida</taxon>
        <taxon>eudicotyledons</taxon>
        <taxon>Gunneridae</taxon>
        <taxon>Pentapetalae</taxon>
        <taxon>asterids</taxon>
        <taxon>campanulids</taxon>
        <taxon>Asterales</taxon>
        <taxon>Asteraceae</taxon>
        <taxon>Asteroideae</taxon>
        <taxon>Anthemideae</taxon>
        <taxon>Anthemidinae</taxon>
        <taxon>Tanacetum</taxon>
    </lineage>
</organism>
<dbReference type="PANTHER" id="PTHR35046">
    <property type="entry name" value="ZINC KNUCKLE (CCHC-TYPE) FAMILY PROTEIN"/>
    <property type="match status" value="1"/>
</dbReference>
<feature type="region of interest" description="Disordered" evidence="1">
    <location>
        <begin position="211"/>
        <end position="257"/>
    </location>
</feature>
<dbReference type="Pfam" id="PF17921">
    <property type="entry name" value="Integrase_H2C2"/>
    <property type="match status" value="1"/>
</dbReference>
<dbReference type="EMBL" id="BQNB010008940">
    <property type="protein sequence ID" value="GJS56512.1"/>
    <property type="molecule type" value="Genomic_DNA"/>
</dbReference>
<dbReference type="InterPro" id="IPR041588">
    <property type="entry name" value="Integrase_H2C2"/>
</dbReference>
<comment type="caution">
    <text evidence="3">The sequence shown here is derived from an EMBL/GenBank/DDBJ whole genome shotgun (WGS) entry which is preliminary data.</text>
</comment>
<accession>A0ABQ4WUH3</accession>
<dbReference type="Gene3D" id="3.30.420.10">
    <property type="entry name" value="Ribonuclease H-like superfamily/Ribonuclease H"/>
    <property type="match status" value="1"/>
</dbReference>
<reference evidence="3" key="2">
    <citation type="submission" date="2022-01" db="EMBL/GenBank/DDBJ databases">
        <authorList>
            <person name="Yamashiro T."/>
            <person name="Shiraishi A."/>
            <person name="Satake H."/>
            <person name="Nakayama K."/>
        </authorList>
    </citation>
    <scope>NUCLEOTIDE SEQUENCE</scope>
</reference>
<dbReference type="InterPro" id="IPR012337">
    <property type="entry name" value="RNaseH-like_sf"/>
</dbReference>
<evidence type="ECO:0000313" key="4">
    <source>
        <dbReference type="Proteomes" id="UP001151760"/>
    </source>
</evidence>
<gene>
    <name evidence="3" type="ORF">Tco_0629874</name>
</gene>
<dbReference type="SUPFAM" id="SSF53098">
    <property type="entry name" value="Ribonuclease H-like"/>
    <property type="match status" value="1"/>
</dbReference>
<feature type="compositionally biased region" description="Polar residues" evidence="1">
    <location>
        <begin position="211"/>
        <end position="223"/>
    </location>
</feature>
<dbReference type="PANTHER" id="PTHR35046:SF18">
    <property type="entry name" value="RNA-DIRECTED DNA POLYMERASE"/>
    <property type="match status" value="1"/>
</dbReference>
<dbReference type="PROSITE" id="PS50994">
    <property type="entry name" value="INTEGRASE"/>
    <property type="match status" value="1"/>
</dbReference>
<proteinExistence type="predicted"/>
<reference evidence="3" key="1">
    <citation type="journal article" date="2022" name="Int. J. Mol. Sci.">
        <title>Draft Genome of Tanacetum Coccineum: Genomic Comparison of Closely Related Tanacetum-Family Plants.</title>
        <authorList>
            <person name="Yamashiro T."/>
            <person name="Shiraishi A."/>
            <person name="Nakayama K."/>
            <person name="Satake H."/>
        </authorList>
    </citation>
    <scope>NUCLEOTIDE SEQUENCE</scope>
</reference>
<dbReference type="Gene3D" id="1.10.340.70">
    <property type="match status" value="1"/>
</dbReference>
<evidence type="ECO:0000313" key="3">
    <source>
        <dbReference type="EMBL" id="GJS56512.1"/>
    </source>
</evidence>
<feature type="compositionally biased region" description="Polar residues" evidence="1">
    <location>
        <begin position="245"/>
        <end position="256"/>
    </location>
</feature>
<feature type="compositionally biased region" description="Low complexity" evidence="1">
    <location>
        <begin position="176"/>
        <end position="185"/>
    </location>
</feature>
<protein>
    <submittedName>
        <fullName evidence="3">Nucleotidyltransferase, ribonuclease H</fullName>
    </submittedName>
</protein>
<dbReference type="InterPro" id="IPR001584">
    <property type="entry name" value="Integrase_cat-core"/>
</dbReference>
<dbReference type="InterPro" id="IPR056924">
    <property type="entry name" value="SH3_Tf2-1"/>
</dbReference>
<dbReference type="Proteomes" id="UP001151760">
    <property type="component" value="Unassembled WGS sequence"/>
</dbReference>
<dbReference type="InterPro" id="IPR036397">
    <property type="entry name" value="RNaseH_sf"/>
</dbReference>
<evidence type="ECO:0000259" key="2">
    <source>
        <dbReference type="PROSITE" id="PS50994"/>
    </source>
</evidence>